<dbReference type="Pfam" id="PF02746">
    <property type="entry name" value="MR_MLE_N"/>
    <property type="match status" value="1"/>
</dbReference>
<dbReference type="SUPFAM" id="SSF54826">
    <property type="entry name" value="Enolase N-terminal domain-like"/>
    <property type="match status" value="1"/>
</dbReference>
<dbReference type="SFLD" id="SFLDG00033">
    <property type="entry name" value="mannonate_dehydratase"/>
    <property type="match status" value="1"/>
</dbReference>
<dbReference type="RefSeq" id="WP_168376412.1">
    <property type="nucleotide sequence ID" value="NZ_JAAXMD010000509.1"/>
</dbReference>
<dbReference type="EMBL" id="JAAXMD010000509">
    <property type="protein sequence ID" value="NKQ28794.1"/>
    <property type="molecule type" value="Genomic_DNA"/>
</dbReference>
<proteinExistence type="predicted"/>
<dbReference type="SFLD" id="SFLDS00001">
    <property type="entry name" value="Enolase"/>
    <property type="match status" value="1"/>
</dbReference>
<organism evidence="2 3">
    <name type="scientific">Streptomyces galbus</name>
    <dbReference type="NCBI Taxonomy" id="33898"/>
    <lineage>
        <taxon>Bacteria</taxon>
        <taxon>Bacillati</taxon>
        <taxon>Actinomycetota</taxon>
        <taxon>Actinomycetes</taxon>
        <taxon>Kitasatosporales</taxon>
        <taxon>Streptomycetaceae</taxon>
        <taxon>Streptomyces</taxon>
    </lineage>
</organism>
<dbReference type="NCBIfam" id="NF043051">
    <property type="entry name" value="ManoateDhtManD"/>
    <property type="match status" value="1"/>
</dbReference>
<dbReference type="InterPro" id="IPR029017">
    <property type="entry name" value="Enolase-like_N"/>
</dbReference>
<dbReference type="InterPro" id="IPR013342">
    <property type="entry name" value="Mandelate_racemase_C"/>
</dbReference>
<feature type="domain" description="Mandelate racemase/muconate lactonizing enzyme C-terminal" evidence="1">
    <location>
        <begin position="128"/>
        <end position="268"/>
    </location>
</feature>
<accession>A0ABX1IT45</accession>
<dbReference type="CDD" id="cd03322">
    <property type="entry name" value="RspA"/>
    <property type="match status" value="1"/>
</dbReference>
<sequence>MQIVSAEVVVTSPGRNFVTLRLTTEDGVVGLGDATLNGRELAVRSYLDDHVVPLLLGRDASRIEDTWQYLYRGAYWRRGPVTMAAVAAVDTALWDIKAQCAGMPLYQLLGGACRTGALAYGHASGRDVPELLDSVRAHLEQGYRAVRVQTGIPGFDSVYGVASSAAGGGERYDYEPARRAAGSAPRPAVETWDTRAYLRHLPAVFEAVRAEFGPELPLLHDGHHRMTPVQAARLGKDLEPYDLFWLEDATPAEDQAALRLIRQHTTTPLAIGEVFNSVHDYTTLLSERLIDYVRSAVTHAGGVTAMRKLLDLAAVYGVRSGMHGPTDISPVGMAAALHLDLAVHNFGIQEFMRHSEQTLEVFRTSYRFEDGLLHPSDTPGLGVELDVEAARRFPYRQAYLPVSRLRDGTVHDW</sequence>
<dbReference type="Gene3D" id="3.20.20.120">
    <property type="entry name" value="Enolase-like C-terminal domain"/>
    <property type="match status" value="1"/>
</dbReference>
<comment type="caution">
    <text evidence="2">The sequence shown here is derived from an EMBL/GenBank/DDBJ whole genome shotgun (WGS) entry which is preliminary data.</text>
</comment>
<reference evidence="2 3" key="1">
    <citation type="submission" date="2020-04" db="EMBL/GenBank/DDBJ databases">
        <title>Genome sequence of Streptomyces galbus strain I339.</title>
        <authorList>
            <person name="Silva E.A.N."/>
            <person name="Merces M."/>
            <person name="Castelo Branco A.P.O.T."/>
            <person name="Vasconcelos P.C."/>
            <person name="Costa N.P."/>
            <person name="Marinho G.C.S."/>
            <person name="Oliveira C.J.B."/>
            <person name="Araujo D."/>
            <person name="Rodrigues Junior V.S."/>
            <person name="Almeida R."/>
            <person name="Silva Filho U.R."/>
            <person name="Andrade A.S.A."/>
            <person name="Cibulski S.P."/>
        </authorList>
    </citation>
    <scope>NUCLEOTIDE SEQUENCE [LARGE SCALE GENOMIC DNA]</scope>
    <source>
        <strain evidence="2 3">I339</strain>
    </source>
</reference>
<dbReference type="Proteomes" id="UP000744032">
    <property type="component" value="Unassembled WGS sequence"/>
</dbReference>
<keyword evidence="3" id="KW-1185">Reference proteome</keyword>
<dbReference type="InterPro" id="IPR036849">
    <property type="entry name" value="Enolase-like_C_sf"/>
</dbReference>
<dbReference type="InterPro" id="IPR018110">
    <property type="entry name" value="Mandel_Rmase/mucon_lact_enz_CS"/>
</dbReference>
<dbReference type="PANTHER" id="PTHR48080:SF6">
    <property type="entry name" value="STARVATION-SENSING PROTEIN RSPA"/>
    <property type="match status" value="1"/>
</dbReference>
<evidence type="ECO:0000313" key="3">
    <source>
        <dbReference type="Proteomes" id="UP000744032"/>
    </source>
</evidence>
<dbReference type="PANTHER" id="PTHR48080">
    <property type="entry name" value="D-GALACTONATE DEHYDRATASE-RELATED"/>
    <property type="match status" value="1"/>
</dbReference>
<dbReference type="InterPro" id="IPR029065">
    <property type="entry name" value="Enolase_C-like"/>
</dbReference>
<dbReference type="SUPFAM" id="SSF51604">
    <property type="entry name" value="Enolase C-terminal domain-like"/>
    <property type="match status" value="1"/>
</dbReference>
<name>A0ABX1IT45_STRGB</name>
<dbReference type="Pfam" id="PF13378">
    <property type="entry name" value="MR_MLE_C"/>
    <property type="match status" value="1"/>
</dbReference>
<dbReference type="NCBIfam" id="NF011654">
    <property type="entry name" value="PRK15072.1"/>
    <property type="match status" value="1"/>
</dbReference>
<dbReference type="PROSITE" id="PS00908">
    <property type="entry name" value="MR_MLE_1"/>
    <property type="match status" value="1"/>
</dbReference>
<protein>
    <submittedName>
        <fullName evidence="2">D-galactonate dehydratase family protein</fullName>
    </submittedName>
</protein>
<dbReference type="InterPro" id="IPR034593">
    <property type="entry name" value="DgoD-like"/>
</dbReference>
<dbReference type="InterPro" id="IPR013341">
    <property type="entry name" value="Mandelate_racemase_N_dom"/>
</dbReference>
<dbReference type="Gene3D" id="3.30.390.10">
    <property type="entry name" value="Enolase-like, N-terminal domain"/>
    <property type="match status" value="1"/>
</dbReference>
<evidence type="ECO:0000259" key="1">
    <source>
        <dbReference type="SMART" id="SM00922"/>
    </source>
</evidence>
<dbReference type="SMART" id="SM00922">
    <property type="entry name" value="MR_MLE"/>
    <property type="match status" value="1"/>
</dbReference>
<gene>
    <name evidence="2" type="ORF">HF200_31705</name>
</gene>
<dbReference type="InterPro" id="IPR034589">
    <property type="entry name" value="D-mannonate_dehydratase-like"/>
</dbReference>
<evidence type="ECO:0000313" key="2">
    <source>
        <dbReference type="EMBL" id="NKQ28794.1"/>
    </source>
</evidence>